<dbReference type="SMART" id="SM00360">
    <property type="entry name" value="RRM"/>
    <property type="match status" value="1"/>
</dbReference>
<dbReference type="InterPro" id="IPR052462">
    <property type="entry name" value="SLIRP/GR-RBP-like"/>
</dbReference>
<dbReference type="EMBL" id="SNRW01005622">
    <property type="protein sequence ID" value="KAA6384707.1"/>
    <property type="molecule type" value="Genomic_DNA"/>
</dbReference>
<evidence type="ECO:0000313" key="5">
    <source>
        <dbReference type="EMBL" id="KAA6384707.1"/>
    </source>
</evidence>
<dbReference type="PRINTS" id="PR00961">
    <property type="entry name" value="HUDSXLRNA"/>
</dbReference>
<organism evidence="5 6">
    <name type="scientific">Streblomastix strix</name>
    <dbReference type="NCBI Taxonomy" id="222440"/>
    <lineage>
        <taxon>Eukaryota</taxon>
        <taxon>Metamonada</taxon>
        <taxon>Preaxostyla</taxon>
        <taxon>Oxymonadida</taxon>
        <taxon>Streblomastigidae</taxon>
        <taxon>Streblomastix</taxon>
    </lineage>
</organism>
<name>A0A5J4VPY2_9EUKA</name>
<evidence type="ECO:0000256" key="3">
    <source>
        <dbReference type="PROSITE-ProRule" id="PRU00176"/>
    </source>
</evidence>
<dbReference type="Pfam" id="PF00076">
    <property type="entry name" value="RRM_1"/>
    <property type="match status" value="1"/>
</dbReference>
<dbReference type="InterPro" id="IPR035979">
    <property type="entry name" value="RBD_domain_sf"/>
</dbReference>
<dbReference type="PROSITE" id="PS50102">
    <property type="entry name" value="RRM"/>
    <property type="match status" value="1"/>
</dbReference>
<reference evidence="5 6" key="1">
    <citation type="submission" date="2019-03" db="EMBL/GenBank/DDBJ databases">
        <title>Single cell metagenomics reveals metabolic interactions within the superorganism composed of flagellate Streblomastix strix and complex community of Bacteroidetes bacteria on its surface.</title>
        <authorList>
            <person name="Treitli S.C."/>
            <person name="Kolisko M."/>
            <person name="Husnik F."/>
            <person name="Keeling P."/>
            <person name="Hampl V."/>
        </authorList>
    </citation>
    <scope>NUCLEOTIDE SEQUENCE [LARGE SCALE GENOMIC DNA]</scope>
    <source>
        <strain evidence="5">ST1C</strain>
    </source>
</reference>
<dbReference type="GO" id="GO:0005737">
    <property type="term" value="C:cytoplasm"/>
    <property type="evidence" value="ECO:0007669"/>
    <property type="project" value="UniProtKB-ARBA"/>
</dbReference>
<dbReference type="Gene3D" id="3.30.70.330">
    <property type="match status" value="1"/>
</dbReference>
<evidence type="ECO:0000256" key="2">
    <source>
        <dbReference type="ARBA" id="ARBA00022884"/>
    </source>
</evidence>
<protein>
    <recommendedName>
        <fullName evidence="4">RRM domain-containing protein</fullName>
    </recommendedName>
</protein>
<accession>A0A5J4VPY2</accession>
<evidence type="ECO:0000313" key="6">
    <source>
        <dbReference type="Proteomes" id="UP000324800"/>
    </source>
</evidence>
<evidence type="ECO:0000256" key="1">
    <source>
        <dbReference type="ARBA" id="ARBA00022737"/>
    </source>
</evidence>
<dbReference type="InterPro" id="IPR012677">
    <property type="entry name" value="Nucleotide-bd_a/b_plait_sf"/>
</dbReference>
<gene>
    <name evidence="5" type="ORF">EZS28_019767</name>
</gene>
<sequence length="130" mass="14822">MQSGHLSTDSNYESIRKTLVFYPLSLPETNPKQDISLRSNIYIYQIPFTYTESDLTNLFRQFGKIISTRIIRDKQTGRSKGYGFVQFDSSEAANAAIQRMDGYVVSALGKTQYGDPLQQVRALKVQLKKE</sequence>
<dbReference type="InterPro" id="IPR002343">
    <property type="entry name" value="Hud_Sxl_RNA"/>
</dbReference>
<evidence type="ECO:0000259" key="4">
    <source>
        <dbReference type="PROSITE" id="PS50102"/>
    </source>
</evidence>
<dbReference type="PANTHER" id="PTHR48027">
    <property type="entry name" value="HETEROGENEOUS NUCLEAR RIBONUCLEOPROTEIN 87F-RELATED"/>
    <property type="match status" value="1"/>
</dbReference>
<feature type="domain" description="RRM" evidence="4">
    <location>
        <begin position="39"/>
        <end position="130"/>
    </location>
</feature>
<dbReference type="GO" id="GO:1990904">
    <property type="term" value="C:ribonucleoprotein complex"/>
    <property type="evidence" value="ECO:0007669"/>
    <property type="project" value="InterPro"/>
</dbReference>
<keyword evidence="2 3" id="KW-0694">RNA-binding</keyword>
<comment type="caution">
    <text evidence="5">The sequence shown here is derived from an EMBL/GenBank/DDBJ whole genome shotgun (WGS) entry which is preliminary data.</text>
</comment>
<dbReference type="InterPro" id="IPR000504">
    <property type="entry name" value="RRM_dom"/>
</dbReference>
<dbReference type="GO" id="GO:0003729">
    <property type="term" value="F:mRNA binding"/>
    <property type="evidence" value="ECO:0007669"/>
    <property type="project" value="UniProtKB-ARBA"/>
</dbReference>
<keyword evidence="1" id="KW-0677">Repeat</keyword>
<dbReference type="OrthoDB" id="410044at2759"/>
<proteinExistence type="predicted"/>
<dbReference type="SUPFAM" id="SSF54928">
    <property type="entry name" value="RNA-binding domain, RBD"/>
    <property type="match status" value="1"/>
</dbReference>
<dbReference type="GO" id="GO:0009967">
    <property type="term" value="P:positive regulation of signal transduction"/>
    <property type="evidence" value="ECO:0007669"/>
    <property type="project" value="UniProtKB-ARBA"/>
</dbReference>
<dbReference type="AlphaFoldDB" id="A0A5J4VPY2"/>
<dbReference type="FunFam" id="3.30.70.330:FF:000383">
    <property type="entry name" value="Sex lethal, isoform D"/>
    <property type="match status" value="1"/>
</dbReference>
<dbReference type="GO" id="GO:0010629">
    <property type="term" value="P:negative regulation of gene expression"/>
    <property type="evidence" value="ECO:0007669"/>
    <property type="project" value="UniProtKB-ARBA"/>
</dbReference>
<dbReference type="Proteomes" id="UP000324800">
    <property type="component" value="Unassembled WGS sequence"/>
</dbReference>